<comment type="caution">
    <text evidence="2">The sequence shown here is derived from an EMBL/GenBank/DDBJ whole genome shotgun (WGS) entry which is preliminary data.</text>
</comment>
<dbReference type="AlphaFoldDB" id="A0AAW1YPA4"/>
<gene>
    <name evidence="2" type="ORF">M0R45_006050</name>
</gene>
<evidence type="ECO:0000313" key="2">
    <source>
        <dbReference type="EMBL" id="KAK9950565.1"/>
    </source>
</evidence>
<evidence type="ECO:0000256" key="1">
    <source>
        <dbReference type="SAM" id="MobiDB-lite"/>
    </source>
</evidence>
<reference evidence="2 3" key="1">
    <citation type="journal article" date="2023" name="G3 (Bethesda)">
        <title>A chromosome-length genome assembly and annotation of blackberry (Rubus argutus, cv. 'Hillquist').</title>
        <authorList>
            <person name="Bruna T."/>
            <person name="Aryal R."/>
            <person name="Dudchenko O."/>
            <person name="Sargent D.J."/>
            <person name="Mead D."/>
            <person name="Buti M."/>
            <person name="Cavallini A."/>
            <person name="Hytonen T."/>
            <person name="Andres J."/>
            <person name="Pham M."/>
            <person name="Weisz D."/>
            <person name="Mascagni F."/>
            <person name="Usai G."/>
            <person name="Natali L."/>
            <person name="Bassil N."/>
            <person name="Fernandez G.E."/>
            <person name="Lomsadze A."/>
            <person name="Armour M."/>
            <person name="Olukolu B."/>
            <person name="Poorten T."/>
            <person name="Britton C."/>
            <person name="Davik J."/>
            <person name="Ashrafi H."/>
            <person name="Aiden E.L."/>
            <person name="Borodovsky M."/>
            <person name="Worthington M."/>
        </authorList>
    </citation>
    <scope>NUCLEOTIDE SEQUENCE [LARGE SCALE GENOMIC DNA]</scope>
    <source>
        <strain evidence="2">PI 553951</strain>
    </source>
</reference>
<feature type="region of interest" description="Disordered" evidence="1">
    <location>
        <begin position="81"/>
        <end position="101"/>
    </location>
</feature>
<organism evidence="2 3">
    <name type="scientific">Rubus argutus</name>
    <name type="common">Southern blackberry</name>
    <dbReference type="NCBI Taxonomy" id="59490"/>
    <lineage>
        <taxon>Eukaryota</taxon>
        <taxon>Viridiplantae</taxon>
        <taxon>Streptophyta</taxon>
        <taxon>Embryophyta</taxon>
        <taxon>Tracheophyta</taxon>
        <taxon>Spermatophyta</taxon>
        <taxon>Magnoliopsida</taxon>
        <taxon>eudicotyledons</taxon>
        <taxon>Gunneridae</taxon>
        <taxon>Pentapetalae</taxon>
        <taxon>rosids</taxon>
        <taxon>fabids</taxon>
        <taxon>Rosales</taxon>
        <taxon>Rosaceae</taxon>
        <taxon>Rosoideae</taxon>
        <taxon>Rosoideae incertae sedis</taxon>
        <taxon>Rubus</taxon>
    </lineage>
</organism>
<dbReference type="Proteomes" id="UP001457282">
    <property type="component" value="Unassembled WGS sequence"/>
</dbReference>
<name>A0AAW1YPA4_RUBAR</name>
<proteinExistence type="predicted"/>
<dbReference type="EMBL" id="JBEDUW010000001">
    <property type="protein sequence ID" value="KAK9950565.1"/>
    <property type="molecule type" value="Genomic_DNA"/>
</dbReference>
<evidence type="ECO:0000313" key="3">
    <source>
        <dbReference type="Proteomes" id="UP001457282"/>
    </source>
</evidence>
<protein>
    <submittedName>
        <fullName evidence="2">Uncharacterized protein</fullName>
    </submittedName>
</protein>
<accession>A0AAW1YPA4</accession>
<sequence length="101" mass="10916">MNDHQSTSIQDQFMASQMTTVSWAAHKSTYNYPNHHLQNGVQLASPLHQNCQAHPSAPMAMLLTAMAKSSPCFSRVLPPAPPASSMCLSPSFAPNLPCKPP</sequence>
<keyword evidence="3" id="KW-1185">Reference proteome</keyword>